<dbReference type="RefSeq" id="WP_168031254.1">
    <property type="nucleotide sequence ID" value="NZ_JAAVNE010000019.1"/>
</dbReference>
<reference evidence="2 3" key="1">
    <citation type="submission" date="2020-03" db="EMBL/GenBank/DDBJ databases">
        <title>Roseomonas selenitidurans sp. nov. isolated from urban soil.</title>
        <authorList>
            <person name="Liu H."/>
        </authorList>
    </citation>
    <scope>NUCLEOTIDE SEQUENCE [LARGE SCALE GENOMIC DNA]</scope>
    <source>
        <strain evidence="2 3">BU-1</strain>
    </source>
</reference>
<evidence type="ECO:0000256" key="1">
    <source>
        <dbReference type="SAM" id="MobiDB-lite"/>
    </source>
</evidence>
<dbReference type="Proteomes" id="UP000787635">
    <property type="component" value="Unassembled WGS sequence"/>
</dbReference>
<organism evidence="2 3">
    <name type="scientific">Falsiroseomonas selenitidurans</name>
    <dbReference type="NCBI Taxonomy" id="2716335"/>
    <lineage>
        <taxon>Bacteria</taxon>
        <taxon>Pseudomonadati</taxon>
        <taxon>Pseudomonadota</taxon>
        <taxon>Alphaproteobacteria</taxon>
        <taxon>Acetobacterales</taxon>
        <taxon>Roseomonadaceae</taxon>
        <taxon>Falsiroseomonas</taxon>
    </lineage>
</organism>
<evidence type="ECO:0000313" key="2">
    <source>
        <dbReference type="EMBL" id="NKC31830.1"/>
    </source>
</evidence>
<sequence length="59" mass="6453">MRRPHPALRGLAGGLRHDDEARAAPQHRRKMPCAEAVQPINRGPLIGVARPDPAAGTRW</sequence>
<protein>
    <submittedName>
        <fullName evidence="2">Uncharacterized protein</fullName>
    </submittedName>
</protein>
<accession>A0ABX1E533</accession>
<proteinExistence type="predicted"/>
<keyword evidence="3" id="KW-1185">Reference proteome</keyword>
<feature type="region of interest" description="Disordered" evidence="1">
    <location>
        <begin position="1"/>
        <end position="31"/>
    </location>
</feature>
<name>A0ABX1E533_9PROT</name>
<evidence type="ECO:0000313" key="3">
    <source>
        <dbReference type="Proteomes" id="UP000787635"/>
    </source>
</evidence>
<dbReference type="EMBL" id="JAAVNE010000019">
    <property type="protein sequence ID" value="NKC31830.1"/>
    <property type="molecule type" value="Genomic_DNA"/>
</dbReference>
<comment type="caution">
    <text evidence="2">The sequence shown here is derived from an EMBL/GenBank/DDBJ whole genome shotgun (WGS) entry which is preliminary data.</text>
</comment>
<gene>
    <name evidence="2" type="ORF">HEQ75_13275</name>
</gene>